<dbReference type="PANTHER" id="PTHR22550">
    <property type="entry name" value="SPORE GERMINATION PROTEIN"/>
    <property type="match status" value="1"/>
</dbReference>
<protein>
    <submittedName>
        <fullName evidence="4">Spore germination protein</fullName>
    </submittedName>
</protein>
<comment type="similarity">
    <text evidence="1">Belongs to the GerABKA family.</text>
</comment>
<dbReference type="Pfam" id="PF03323">
    <property type="entry name" value="GerA"/>
    <property type="match status" value="1"/>
</dbReference>
<evidence type="ECO:0000256" key="2">
    <source>
        <dbReference type="ARBA" id="ARBA00023136"/>
    </source>
</evidence>
<proteinExistence type="inferred from homology"/>
<dbReference type="PANTHER" id="PTHR22550:SF5">
    <property type="entry name" value="LEUCINE ZIPPER PROTEIN 4"/>
    <property type="match status" value="1"/>
</dbReference>
<comment type="caution">
    <text evidence="4">The sequence shown here is derived from an EMBL/GenBank/DDBJ whole genome shotgun (WGS) entry which is preliminary data.</text>
</comment>
<organism evidence="4 5">
    <name type="scientific">Cohnella yongneupensis</name>
    <dbReference type="NCBI Taxonomy" id="425006"/>
    <lineage>
        <taxon>Bacteria</taxon>
        <taxon>Bacillati</taxon>
        <taxon>Bacillota</taxon>
        <taxon>Bacilli</taxon>
        <taxon>Bacillales</taxon>
        <taxon>Paenibacillaceae</taxon>
        <taxon>Cohnella</taxon>
    </lineage>
</organism>
<keyword evidence="3" id="KW-1133">Transmembrane helix</keyword>
<accession>A0ABW0R2Y9</accession>
<dbReference type="InterPro" id="IPR050768">
    <property type="entry name" value="UPF0353/GerABKA_families"/>
</dbReference>
<dbReference type="PIRSF" id="PIRSF005690">
    <property type="entry name" value="GerBA"/>
    <property type="match status" value="1"/>
</dbReference>
<evidence type="ECO:0000256" key="1">
    <source>
        <dbReference type="ARBA" id="ARBA00005278"/>
    </source>
</evidence>
<reference evidence="5" key="1">
    <citation type="journal article" date="2019" name="Int. J. Syst. Evol. Microbiol.">
        <title>The Global Catalogue of Microorganisms (GCM) 10K type strain sequencing project: providing services to taxonomists for standard genome sequencing and annotation.</title>
        <authorList>
            <consortium name="The Broad Institute Genomics Platform"/>
            <consortium name="The Broad Institute Genome Sequencing Center for Infectious Disease"/>
            <person name="Wu L."/>
            <person name="Ma J."/>
        </authorList>
    </citation>
    <scope>NUCLEOTIDE SEQUENCE [LARGE SCALE GENOMIC DNA]</scope>
    <source>
        <strain evidence="5">CGMCC 1.18578</strain>
    </source>
</reference>
<feature type="transmembrane region" description="Helical" evidence="3">
    <location>
        <begin position="398"/>
        <end position="425"/>
    </location>
</feature>
<name>A0ABW0R2Y9_9BACL</name>
<dbReference type="InterPro" id="IPR004995">
    <property type="entry name" value="Spore_Ger"/>
</dbReference>
<dbReference type="EMBL" id="JBHSNC010000047">
    <property type="protein sequence ID" value="MFC5530824.1"/>
    <property type="molecule type" value="Genomic_DNA"/>
</dbReference>
<evidence type="ECO:0000313" key="4">
    <source>
        <dbReference type="EMBL" id="MFC5530824.1"/>
    </source>
</evidence>
<keyword evidence="2 3" id="KW-0472">Membrane</keyword>
<sequence length="464" mass="52225">MELAQWLDERLSGRRDVICQTIDKGSHRFTVYYLSNAIDLTMLQNYVLRPLLERSPTDAKQLHADMFVNNTFFPALSKLARTPDEAMNGLLDGQALLCVSGEPAGLLFPFHQNAGRAVSLSENEKTIRGPKEAFVEDIWTCLSLVRQRVKTDRLVVKEYAIGYESSTHVMLLYIDDVCDPELVANVDKKLGSIHTKRIQDSNFIEEFLDRRFSPFPIMLNTERPDVASAALFEGRVLILTDGTPSHLIAPATLLAFMQSAEDYYQSFFFSSWVRMMRYLFFFVSLILPSAYVAITTFHPEMLPYYLLISIASSRDIVPFPALVEALIMEVAFEVMREAGQRIPSMIGQTISIVGAIVLGQAAVQAGIVSAPMVIIVAFTGICSYIAPHFSMTLAIRFLRFMLLLTAAMFGLLGLLIGIFFVYIHLLSLESFGTPYLSPFIPYNKQQAKDAVGRFPWPKLIRPKR</sequence>
<gene>
    <name evidence="4" type="ORF">ACFPQ4_15450</name>
</gene>
<dbReference type="Proteomes" id="UP001596108">
    <property type="component" value="Unassembled WGS sequence"/>
</dbReference>
<feature type="transmembrane region" description="Helical" evidence="3">
    <location>
        <begin position="278"/>
        <end position="297"/>
    </location>
</feature>
<keyword evidence="3" id="KW-0812">Transmembrane</keyword>
<dbReference type="RefSeq" id="WP_378112764.1">
    <property type="nucleotide sequence ID" value="NZ_JBHSNC010000047.1"/>
</dbReference>
<evidence type="ECO:0000256" key="3">
    <source>
        <dbReference type="SAM" id="Phobius"/>
    </source>
</evidence>
<evidence type="ECO:0000313" key="5">
    <source>
        <dbReference type="Proteomes" id="UP001596108"/>
    </source>
</evidence>
<keyword evidence="5" id="KW-1185">Reference proteome</keyword>
<feature type="transmembrane region" description="Helical" evidence="3">
    <location>
        <begin position="367"/>
        <end position="386"/>
    </location>
</feature>